<evidence type="ECO:0000313" key="4">
    <source>
        <dbReference type="Proteomes" id="UP001165121"/>
    </source>
</evidence>
<gene>
    <name evidence="3" type="ORF">Pfra01_000087900</name>
</gene>
<feature type="domain" description="Integrase catalytic" evidence="2">
    <location>
        <begin position="1"/>
        <end position="171"/>
    </location>
</feature>
<comment type="caution">
    <text evidence="3">The sequence shown here is derived from an EMBL/GenBank/DDBJ whole genome shotgun (WGS) entry which is preliminary data.</text>
</comment>
<feature type="region of interest" description="Disordered" evidence="1">
    <location>
        <begin position="162"/>
        <end position="186"/>
    </location>
</feature>
<reference evidence="3" key="1">
    <citation type="submission" date="2023-04" db="EMBL/GenBank/DDBJ databases">
        <title>Phytophthora fragariaefolia NBRC 109709.</title>
        <authorList>
            <person name="Ichikawa N."/>
            <person name="Sato H."/>
            <person name="Tonouchi N."/>
        </authorList>
    </citation>
    <scope>NUCLEOTIDE SEQUENCE</scope>
    <source>
        <strain evidence="3">NBRC 109709</strain>
    </source>
</reference>
<dbReference type="OrthoDB" id="115435at2759"/>
<evidence type="ECO:0000313" key="3">
    <source>
        <dbReference type="EMBL" id="GMF16626.1"/>
    </source>
</evidence>
<name>A0A9W6TPR6_9STRA</name>
<sequence>MVSMGFVIPLPVTLRGNTALLLFQDHFIGYVIAKAMRETEALKVTKSFEECVFRRFGAPSLIRHDRDSRFMSLAFQAFDEFMQPRSRATLSYRTQANGQHERLVKTMILPVQTYVEDQLKADWDDVAEKGTCTQQLVRYDSARHTVLREDFTIERILRTQLTPHNGAEKLTANPNRPTSGERVPAS</sequence>
<evidence type="ECO:0000256" key="1">
    <source>
        <dbReference type="SAM" id="MobiDB-lite"/>
    </source>
</evidence>
<dbReference type="Proteomes" id="UP001165121">
    <property type="component" value="Unassembled WGS sequence"/>
</dbReference>
<dbReference type="InterPro" id="IPR050951">
    <property type="entry name" value="Retrovirus_Pol_polyprotein"/>
</dbReference>
<protein>
    <submittedName>
        <fullName evidence="3">Unnamed protein product</fullName>
    </submittedName>
</protein>
<organism evidence="3 4">
    <name type="scientific">Phytophthora fragariaefolia</name>
    <dbReference type="NCBI Taxonomy" id="1490495"/>
    <lineage>
        <taxon>Eukaryota</taxon>
        <taxon>Sar</taxon>
        <taxon>Stramenopiles</taxon>
        <taxon>Oomycota</taxon>
        <taxon>Peronosporomycetes</taxon>
        <taxon>Peronosporales</taxon>
        <taxon>Peronosporaceae</taxon>
        <taxon>Phytophthora</taxon>
    </lineage>
</organism>
<dbReference type="InterPro" id="IPR036397">
    <property type="entry name" value="RNaseH_sf"/>
</dbReference>
<dbReference type="InterPro" id="IPR012337">
    <property type="entry name" value="RNaseH-like_sf"/>
</dbReference>
<dbReference type="InterPro" id="IPR001584">
    <property type="entry name" value="Integrase_cat-core"/>
</dbReference>
<evidence type="ECO:0000259" key="2">
    <source>
        <dbReference type="PROSITE" id="PS50994"/>
    </source>
</evidence>
<dbReference type="AlphaFoldDB" id="A0A9W6TPR6"/>
<dbReference type="SUPFAM" id="SSF53098">
    <property type="entry name" value="Ribonuclease H-like"/>
    <property type="match status" value="1"/>
</dbReference>
<dbReference type="PANTHER" id="PTHR37984">
    <property type="entry name" value="PROTEIN CBG26694"/>
    <property type="match status" value="1"/>
</dbReference>
<keyword evidence="4" id="KW-1185">Reference proteome</keyword>
<dbReference type="PANTHER" id="PTHR37984:SF5">
    <property type="entry name" value="PROTEIN NYNRIN-LIKE"/>
    <property type="match status" value="1"/>
</dbReference>
<dbReference type="EMBL" id="BSXT01000070">
    <property type="protein sequence ID" value="GMF16626.1"/>
    <property type="molecule type" value="Genomic_DNA"/>
</dbReference>
<dbReference type="PROSITE" id="PS50994">
    <property type="entry name" value="INTEGRASE"/>
    <property type="match status" value="1"/>
</dbReference>
<dbReference type="Gene3D" id="3.30.420.10">
    <property type="entry name" value="Ribonuclease H-like superfamily/Ribonuclease H"/>
    <property type="match status" value="1"/>
</dbReference>
<accession>A0A9W6TPR6</accession>
<dbReference type="GO" id="GO:0003676">
    <property type="term" value="F:nucleic acid binding"/>
    <property type="evidence" value="ECO:0007669"/>
    <property type="project" value="InterPro"/>
</dbReference>
<proteinExistence type="predicted"/>
<dbReference type="GO" id="GO:0015074">
    <property type="term" value="P:DNA integration"/>
    <property type="evidence" value="ECO:0007669"/>
    <property type="project" value="InterPro"/>
</dbReference>